<proteinExistence type="predicted"/>
<name>A0A9P0KDP1_ACAOB</name>
<evidence type="ECO:0000313" key="2">
    <source>
        <dbReference type="EMBL" id="CAH1973356.1"/>
    </source>
</evidence>
<dbReference type="EMBL" id="CAKOFQ010006808">
    <property type="protein sequence ID" value="CAH1973356.1"/>
    <property type="molecule type" value="Genomic_DNA"/>
</dbReference>
<dbReference type="Proteomes" id="UP001152888">
    <property type="component" value="Unassembled WGS sequence"/>
</dbReference>
<feature type="region of interest" description="Disordered" evidence="1">
    <location>
        <begin position="74"/>
        <end position="104"/>
    </location>
</feature>
<reference evidence="2" key="1">
    <citation type="submission" date="2022-03" db="EMBL/GenBank/DDBJ databases">
        <authorList>
            <person name="Sayadi A."/>
        </authorList>
    </citation>
    <scope>NUCLEOTIDE SEQUENCE</scope>
</reference>
<evidence type="ECO:0000313" key="3">
    <source>
        <dbReference type="Proteomes" id="UP001152888"/>
    </source>
</evidence>
<keyword evidence="3" id="KW-1185">Reference proteome</keyword>
<feature type="region of interest" description="Disordered" evidence="1">
    <location>
        <begin position="42"/>
        <end position="62"/>
    </location>
</feature>
<evidence type="ECO:0000256" key="1">
    <source>
        <dbReference type="SAM" id="MobiDB-lite"/>
    </source>
</evidence>
<comment type="caution">
    <text evidence="2">The sequence shown here is derived from an EMBL/GenBank/DDBJ whole genome shotgun (WGS) entry which is preliminary data.</text>
</comment>
<accession>A0A9P0KDP1</accession>
<organism evidence="2 3">
    <name type="scientific">Acanthoscelides obtectus</name>
    <name type="common">Bean weevil</name>
    <name type="synonym">Bruchus obtectus</name>
    <dbReference type="NCBI Taxonomy" id="200917"/>
    <lineage>
        <taxon>Eukaryota</taxon>
        <taxon>Metazoa</taxon>
        <taxon>Ecdysozoa</taxon>
        <taxon>Arthropoda</taxon>
        <taxon>Hexapoda</taxon>
        <taxon>Insecta</taxon>
        <taxon>Pterygota</taxon>
        <taxon>Neoptera</taxon>
        <taxon>Endopterygota</taxon>
        <taxon>Coleoptera</taxon>
        <taxon>Polyphaga</taxon>
        <taxon>Cucujiformia</taxon>
        <taxon>Chrysomeloidea</taxon>
        <taxon>Chrysomelidae</taxon>
        <taxon>Bruchinae</taxon>
        <taxon>Bruchini</taxon>
        <taxon>Acanthoscelides</taxon>
    </lineage>
</organism>
<feature type="compositionally biased region" description="Polar residues" evidence="1">
    <location>
        <begin position="74"/>
        <end position="91"/>
    </location>
</feature>
<dbReference type="AlphaFoldDB" id="A0A9P0KDP1"/>
<protein>
    <submittedName>
        <fullName evidence="2">Uncharacterized protein</fullName>
    </submittedName>
</protein>
<sequence>MELKKLRPDQRRFAEKIINDVLFEAEMRTLTRDGVRFVSHPLWTPSPSSSSPSQTTYHNYPMSSNLPYNMPSAQINYSASSSGTPSPNGTIPATPIEENSEETNAAEFFSNFSSM</sequence>
<gene>
    <name evidence="2" type="ORF">ACAOBT_LOCUS10500</name>
</gene>
<dbReference type="OrthoDB" id="6152242at2759"/>